<comment type="caution">
    <text evidence="2">The sequence shown here is derived from an EMBL/GenBank/DDBJ whole genome shotgun (WGS) entry which is preliminary data.</text>
</comment>
<evidence type="ECO:0000256" key="1">
    <source>
        <dbReference type="SAM" id="MobiDB-lite"/>
    </source>
</evidence>
<dbReference type="AlphaFoldDB" id="A0A4C1U409"/>
<dbReference type="EMBL" id="BGZK01000125">
    <property type="protein sequence ID" value="GBP21125.1"/>
    <property type="molecule type" value="Genomic_DNA"/>
</dbReference>
<protein>
    <submittedName>
        <fullName evidence="2">Uncharacterized protein</fullName>
    </submittedName>
</protein>
<accession>A0A4C1U409</accession>
<organism evidence="2 3">
    <name type="scientific">Eumeta variegata</name>
    <name type="common">Bagworm moth</name>
    <name type="synonym">Eumeta japonica</name>
    <dbReference type="NCBI Taxonomy" id="151549"/>
    <lineage>
        <taxon>Eukaryota</taxon>
        <taxon>Metazoa</taxon>
        <taxon>Ecdysozoa</taxon>
        <taxon>Arthropoda</taxon>
        <taxon>Hexapoda</taxon>
        <taxon>Insecta</taxon>
        <taxon>Pterygota</taxon>
        <taxon>Neoptera</taxon>
        <taxon>Endopterygota</taxon>
        <taxon>Lepidoptera</taxon>
        <taxon>Glossata</taxon>
        <taxon>Ditrysia</taxon>
        <taxon>Tineoidea</taxon>
        <taxon>Psychidae</taxon>
        <taxon>Oiketicinae</taxon>
        <taxon>Eumeta</taxon>
    </lineage>
</organism>
<gene>
    <name evidence="2" type="ORF">EVAR_11156_1</name>
</gene>
<dbReference type="Proteomes" id="UP000299102">
    <property type="component" value="Unassembled WGS sequence"/>
</dbReference>
<evidence type="ECO:0000313" key="3">
    <source>
        <dbReference type="Proteomes" id="UP000299102"/>
    </source>
</evidence>
<keyword evidence="3" id="KW-1185">Reference proteome</keyword>
<feature type="region of interest" description="Disordered" evidence="1">
    <location>
        <begin position="79"/>
        <end position="117"/>
    </location>
</feature>
<proteinExistence type="predicted"/>
<reference evidence="2 3" key="1">
    <citation type="journal article" date="2019" name="Commun. Biol.">
        <title>The bagworm genome reveals a unique fibroin gene that provides high tensile strength.</title>
        <authorList>
            <person name="Kono N."/>
            <person name="Nakamura H."/>
            <person name="Ohtoshi R."/>
            <person name="Tomita M."/>
            <person name="Numata K."/>
            <person name="Arakawa K."/>
        </authorList>
    </citation>
    <scope>NUCLEOTIDE SEQUENCE [LARGE SCALE GENOMIC DNA]</scope>
</reference>
<name>A0A4C1U409_EUMVA</name>
<evidence type="ECO:0000313" key="2">
    <source>
        <dbReference type="EMBL" id="GBP21125.1"/>
    </source>
</evidence>
<sequence length="117" mass="13203">MMSVYPLTTSLDLRLAREFSEFSKFGPPKWGYHHWTIGVVSPTRRHPGMRQYKSSIPHVHPQEKGCGRSANELMQLSQESFPNKNSRHVLSKGQAGRGRERCGAACPSRTPAGKHFQ</sequence>